<reference evidence="3" key="2">
    <citation type="submission" date="2015-01" db="EMBL/GenBank/DDBJ databases">
        <title>Evolutionary Origins and Diversification of the Mycorrhizal Mutualists.</title>
        <authorList>
            <consortium name="DOE Joint Genome Institute"/>
            <consortium name="Mycorrhizal Genomics Consortium"/>
            <person name="Kohler A."/>
            <person name="Kuo A."/>
            <person name="Nagy L.G."/>
            <person name="Floudas D."/>
            <person name="Copeland A."/>
            <person name="Barry K.W."/>
            <person name="Cichocki N."/>
            <person name="Veneault-Fourrey C."/>
            <person name="LaButti K."/>
            <person name="Lindquist E.A."/>
            <person name="Lipzen A."/>
            <person name="Lundell T."/>
            <person name="Morin E."/>
            <person name="Murat C."/>
            <person name="Riley R."/>
            <person name="Ohm R."/>
            <person name="Sun H."/>
            <person name="Tunlid A."/>
            <person name="Henrissat B."/>
            <person name="Grigoriev I.V."/>
            <person name="Hibbett D.S."/>
            <person name="Martin F."/>
        </authorList>
    </citation>
    <scope>NUCLEOTIDE SEQUENCE [LARGE SCALE GENOMIC DNA]</scope>
    <source>
        <strain evidence="3">LaAM-08-1</strain>
    </source>
</reference>
<dbReference type="HOGENOM" id="CLU_360580_0_0_1"/>
<accession>A0A0C9XGZ9</accession>
<dbReference type="AlphaFoldDB" id="A0A0C9XGZ9"/>
<sequence>MSDELALGDFKRSTIRVAMGLKFGGLSYTSAERRSFIYRSYRVDAATTSLPRQTPQLAHRAARRVPEEAEGGRLLRSPLKLGTVVWGYTLRDEPWGVRESGVSMETNTHAGEQQPSSNTTQPPSLNQHELGLSFSMSVAEALSGGSGVELTTISRGLWAHGSVAPATASAIQPLPPGASAPVLEVVNPWSLPPLGGSVSLGPEEGLLRLGRLGQILGTPGTQRGKQVRCVSSQSIVSDDDDALLAYLLNAGADADDGEGLGCGGGDRRSMGVVLVRSCHLATAQRQLRVPTAQQRPRVPTHEWTKTGRGNRAGTSGSVVVPVMVVKSRRGGGSWRRGGRMRMPRLHHHRELGRWRVLIAETTTMTNVRYGISPNLDYGVPNLNYYRHLNFSQSKHRQTHSSTLYQTTRRGRGRRGRQGALNAAVAREITREMDQLTFTPPISALASGGALALEGAERERGRLPFPVGGDGNQQLFVGGDQHHLLPPSAPFAKRATSPHPFAELNSGMGLGGGGFQSIQTPAQPNNNSSSQVRLRRTRGRMRLRARAPLHQLSTRLIHLITHDTGPYPSPQQTTRMNENLPPRLQALSQQSQGCGGGSTEIPVIVEVQAQSSIGGDTFSTNAGTPYRTPGEYPRTLGQSLSNSSLGGGMVPPAGGGAGAGGARTISAAVFKRPVPHKSMSVDSLGVGGGGTAPLAVWIKKQFPVSPHPAQWQQILQQQQPQRQGHQRELSGQYGVDYVFDFIGVHMGSHSGSPVVVQVVQVYSEHILQVADWQYTGT</sequence>
<dbReference type="STRING" id="1095629.A0A0C9XGZ9"/>
<name>A0A0C9XGZ9_9AGAR</name>
<feature type="region of interest" description="Disordered" evidence="1">
    <location>
        <begin position="503"/>
        <end position="533"/>
    </location>
</feature>
<reference evidence="2 3" key="1">
    <citation type="submission" date="2014-04" db="EMBL/GenBank/DDBJ databases">
        <authorList>
            <consortium name="DOE Joint Genome Institute"/>
            <person name="Kuo A."/>
            <person name="Kohler A."/>
            <person name="Nagy L.G."/>
            <person name="Floudas D."/>
            <person name="Copeland A."/>
            <person name="Barry K.W."/>
            <person name="Cichocki N."/>
            <person name="Veneault-Fourrey C."/>
            <person name="LaButti K."/>
            <person name="Lindquist E.A."/>
            <person name="Lipzen A."/>
            <person name="Lundell T."/>
            <person name="Morin E."/>
            <person name="Murat C."/>
            <person name="Sun H."/>
            <person name="Tunlid A."/>
            <person name="Henrissat B."/>
            <person name="Grigoriev I.V."/>
            <person name="Hibbett D.S."/>
            <person name="Martin F."/>
            <person name="Nordberg H.P."/>
            <person name="Cantor M.N."/>
            <person name="Hua S.X."/>
        </authorList>
    </citation>
    <scope>NUCLEOTIDE SEQUENCE [LARGE SCALE GENOMIC DNA]</scope>
    <source>
        <strain evidence="2 3">LaAM-08-1</strain>
    </source>
</reference>
<evidence type="ECO:0000313" key="2">
    <source>
        <dbReference type="EMBL" id="KIJ95397.1"/>
    </source>
</evidence>
<feature type="region of interest" description="Disordered" evidence="1">
    <location>
        <begin position="289"/>
        <end position="315"/>
    </location>
</feature>
<feature type="compositionally biased region" description="Polar residues" evidence="1">
    <location>
        <begin position="515"/>
        <end position="531"/>
    </location>
</feature>
<dbReference type="Proteomes" id="UP000054477">
    <property type="component" value="Unassembled WGS sequence"/>
</dbReference>
<dbReference type="EMBL" id="KN838757">
    <property type="protein sequence ID" value="KIJ95397.1"/>
    <property type="molecule type" value="Genomic_DNA"/>
</dbReference>
<evidence type="ECO:0000256" key="1">
    <source>
        <dbReference type="SAM" id="MobiDB-lite"/>
    </source>
</evidence>
<evidence type="ECO:0000313" key="3">
    <source>
        <dbReference type="Proteomes" id="UP000054477"/>
    </source>
</evidence>
<feature type="region of interest" description="Disordered" evidence="1">
    <location>
        <begin position="104"/>
        <end position="127"/>
    </location>
</feature>
<protein>
    <submittedName>
        <fullName evidence="2">Unplaced genomic scaffold K443scaffold_222, whole genome shotgun sequence</fullName>
    </submittedName>
</protein>
<keyword evidence="3" id="KW-1185">Reference proteome</keyword>
<proteinExistence type="predicted"/>
<feature type="region of interest" description="Disordered" evidence="1">
    <location>
        <begin position="395"/>
        <end position="417"/>
    </location>
</feature>
<gene>
    <name evidence="2" type="ORF">K443DRAFT_124853</name>
</gene>
<organism evidence="2 3">
    <name type="scientific">Laccaria amethystina LaAM-08-1</name>
    <dbReference type="NCBI Taxonomy" id="1095629"/>
    <lineage>
        <taxon>Eukaryota</taxon>
        <taxon>Fungi</taxon>
        <taxon>Dikarya</taxon>
        <taxon>Basidiomycota</taxon>
        <taxon>Agaricomycotina</taxon>
        <taxon>Agaricomycetes</taxon>
        <taxon>Agaricomycetidae</taxon>
        <taxon>Agaricales</taxon>
        <taxon>Agaricineae</taxon>
        <taxon>Hydnangiaceae</taxon>
        <taxon>Laccaria</taxon>
    </lineage>
</organism>